<evidence type="ECO:0000259" key="1">
    <source>
        <dbReference type="PROSITE" id="PS51352"/>
    </source>
</evidence>
<dbReference type="AlphaFoldDB" id="A6G8D7"/>
<dbReference type="PANTHER" id="PTHR42852:SF13">
    <property type="entry name" value="PROTEIN DIPZ"/>
    <property type="match status" value="1"/>
</dbReference>
<dbReference type="eggNOG" id="COG0526">
    <property type="taxonomic scope" value="Bacteria"/>
</dbReference>
<protein>
    <recommendedName>
        <fullName evidence="1">Thioredoxin domain-containing protein</fullName>
    </recommendedName>
</protein>
<keyword evidence="3" id="KW-1185">Reference proteome</keyword>
<reference evidence="2 3" key="1">
    <citation type="submission" date="2007-06" db="EMBL/GenBank/DDBJ databases">
        <authorList>
            <person name="Shimkets L."/>
            <person name="Ferriera S."/>
            <person name="Johnson J."/>
            <person name="Kravitz S."/>
            <person name="Beeson K."/>
            <person name="Sutton G."/>
            <person name="Rogers Y.-H."/>
            <person name="Friedman R."/>
            <person name="Frazier M."/>
            <person name="Venter J.C."/>
        </authorList>
    </citation>
    <scope>NUCLEOTIDE SEQUENCE [LARGE SCALE GENOMIC DNA]</scope>
    <source>
        <strain evidence="2 3">SIR-1</strain>
    </source>
</reference>
<organism evidence="2 3">
    <name type="scientific">Plesiocystis pacifica SIR-1</name>
    <dbReference type="NCBI Taxonomy" id="391625"/>
    <lineage>
        <taxon>Bacteria</taxon>
        <taxon>Pseudomonadati</taxon>
        <taxon>Myxococcota</taxon>
        <taxon>Polyangia</taxon>
        <taxon>Nannocystales</taxon>
        <taxon>Nannocystaceae</taxon>
        <taxon>Plesiocystis</taxon>
    </lineage>
</organism>
<dbReference type="InterPro" id="IPR050553">
    <property type="entry name" value="Thioredoxin_ResA/DsbE_sf"/>
</dbReference>
<evidence type="ECO:0000313" key="2">
    <source>
        <dbReference type="EMBL" id="EDM77847.1"/>
    </source>
</evidence>
<dbReference type="InterPro" id="IPR012336">
    <property type="entry name" value="Thioredoxin-like_fold"/>
</dbReference>
<gene>
    <name evidence="2" type="ORF">PPSIR1_01432</name>
</gene>
<dbReference type="PANTHER" id="PTHR42852">
    <property type="entry name" value="THIOL:DISULFIDE INTERCHANGE PROTEIN DSBE"/>
    <property type="match status" value="1"/>
</dbReference>
<dbReference type="Proteomes" id="UP000005801">
    <property type="component" value="Unassembled WGS sequence"/>
</dbReference>
<accession>A6G8D7</accession>
<dbReference type="Gene3D" id="3.40.30.10">
    <property type="entry name" value="Glutaredoxin"/>
    <property type="match status" value="1"/>
</dbReference>
<proteinExistence type="predicted"/>
<evidence type="ECO:0000313" key="3">
    <source>
        <dbReference type="Proteomes" id="UP000005801"/>
    </source>
</evidence>
<dbReference type="InterPro" id="IPR036249">
    <property type="entry name" value="Thioredoxin-like_sf"/>
</dbReference>
<dbReference type="SUPFAM" id="SSF52833">
    <property type="entry name" value="Thioredoxin-like"/>
    <property type="match status" value="1"/>
</dbReference>
<name>A6G8D7_9BACT</name>
<comment type="caution">
    <text evidence="2">The sequence shown here is derived from an EMBL/GenBank/DDBJ whole genome shotgun (WGS) entry which is preliminary data.</text>
</comment>
<dbReference type="PROSITE" id="PS51352">
    <property type="entry name" value="THIOREDOXIN_2"/>
    <property type="match status" value="1"/>
</dbReference>
<dbReference type="InterPro" id="IPR013766">
    <property type="entry name" value="Thioredoxin_domain"/>
</dbReference>
<dbReference type="Pfam" id="PF13905">
    <property type="entry name" value="Thioredoxin_8"/>
    <property type="match status" value="1"/>
</dbReference>
<dbReference type="STRING" id="391625.PPSIR1_01432"/>
<sequence>MGPADPMWSLRAWSMPQALKLRPEPEYRDQALRQHPDDELVAGLLYNQLEAALREPGPAAVAQIRAAYEALQDERFAGTVGQFIARQHDPDRSTAPGQPLPAFSFSRLRGGDPITPESLRGRAYVLDFWSTSCKPCIGEMPRLHRAYAALNGVALPPERAKQPASYRDLALDTPRVEFVSIALDDDPDEVRRLQAEGWPMPWPNTVPADDDANADLWQRFNLVGVPTMIVVDADGTILASGTHVRADDLAALLPPGP</sequence>
<feature type="domain" description="Thioredoxin" evidence="1">
    <location>
        <begin position="94"/>
        <end position="257"/>
    </location>
</feature>
<dbReference type="CDD" id="cd02966">
    <property type="entry name" value="TlpA_like_family"/>
    <property type="match status" value="1"/>
</dbReference>
<dbReference type="EMBL" id="ABCS01000039">
    <property type="protein sequence ID" value="EDM77847.1"/>
    <property type="molecule type" value="Genomic_DNA"/>
</dbReference>